<sequence>MGEKSRFYRCVTGYVSTTTNVEREKLRFDVEEIDETHIVLKIREPFKVRKGVPLYKIANWLDRGKEFSSHGYFEKPETETDRKGFGSVEKDRIKCSNCGSRKTTITEHHKFSFTLVCLGCGRVETVQNRAALEIDRCYPYFFESEAW</sequence>
<proteinExistence type="predicted"/>
<accession>A0A133UIA4</accession>
<dbReference type="EMBL" id="LHXP01000003">
    <property type="protein sequence ID" value="KXA93907.1"/>
    <property type="molecule type" value="Genomic_DNA"/>
</dbReference>
<evidence type="ECO:0000313" key="2">
    <source>
        <dbReference type="Proteomes" id="UP000070657"/>
    </source>
</evidence>
<name>A0A133UIA4_9EURY</name>
<organism evidence="1 2">
    <name type="scientific">candidate division MSBL1 archaeon SCGC-AAA259E22</name>
    <dbReference type="NCBI Taxonomy" id="1698265"/>
    <lineage>
        <taxon>Archaea</taxon>
        <taxon>Methanobacteriati</taxon>
        <taxon>Methanobacteriota</taxon>
        <taxon>candidate division MSBL1</taxon>
    </lineage>
</organism>
<reference evidence="1 2" key="1">
    <citation type="journal article" date="2016" name="Sci. Rep.">
        <title>Metabolic traits of an uncultured archaeal lineage -MSBL1- from brine pools of the Red Sea.</title>
        <authorList>
            <person name="Mwirichia R."/>
            <person name="Alam I."/>
            <person name="Rashid M."/>
            <person name="Vinu M."/>
            <person name="Ba-Alawi W."/>
            <person name="Anthony Kamau A."/>
            <person name="Kamanda Ngugi D."/>
            <person name="Goker M."/>
            <person name="Klenk H.P."/>
            <person name="Bajic V."/>
            <person name="Stingl U."/>
        </authorList>
    </citation>
    <scope>NUCLEOTIDE SEQUENCE [LARGE SCALE GENOMIC DNA]</scope>
    <source>
        <strain evidence="1">SCGC-AAA259E22</strain>
    </source>
</reference>
<dbReference type="AlphaFoldDB" id="A0A133UIA4"/>
<comment type="caution">
    <text evidence="1">The sequence shown here is derived from an EMBL/GenBank/DDBJ whole genome shotgun (WGS) entry which is preliminary data.</text>
</comment>
<gene>
    <name evidence="1" type="ORF">AKJ66_00420</name>
</gene>
<protein>
    <submittedName>
        <fullName evidence="1">Uncharacterized protein</fullName>
    </submittedName>
</protein>
<evidence type="ECO:0000313" key="1">
    <source>
        <dbReference type="EMBL" id="KXA93907.1"/>
    </source>
</evidence>
<dbReference type="Proteomes" id="UP000070657">
    <property type="component" value="Unassembled WGS sequence"/>
</dbReference>
<keyword evidence="2" id="KW-1185">Reference proteome</keyword>